<feature type="domain" description="DNA-directed RNA polymerase I subunit RPA2" evidence="20">
    <location>
        <begin position="562"/>
        <end position="618"/>
    </location>
</feature>
<dbReference type="Gene3D" id="3.90.1800.10">
    <property type="entry name" value="RNA polymerase alpha subunit dimerisation domain"/>
    <property type="match status" value="1"/>
</dbReference>
<dbReference type="GO" id="GO:0003899">
    <property type="term" value="F:DNA-directed RNA polymerase activity"/>
    <property type="evidence" value="ECO:0007669"/>
    <property type="project" value="UniProtKB-EC"/>
</dbReference>
<evidence type="ECO:0000256" key="9">
    <source>
        <dbReference type="ARBA" id="ARBA00023163"/>
    </source>
</evidence>
<evidence type="ECO:0000256" key="10">
    <source>
        <dbReference type="ARBA" id="ARBA00023242"/>
    </source>
</evidence>
<evidence type="ECO:0000256" key="8">
    <source>
        <dbReference type="ARBA" id="ARBA00022833"/>
    </source>
</evidence>
<dbReference type="Gene3D" id="3.90.1070.20">
    <property type="match status" value="1"/>
</dbReference>
<gene>
    <name evidence="21" type="ORF">ACA1_125550</name>
</gene>
<dbReference type="GO" id="GO:0000428">
    <property type="term" value="C:DNA-directed RNA polymerase complex"/>
    <property type="evidence" value="ECO:0007669"/>
    <property type="project" value="UniProtKB-KW"/>
</dbReference>
<evidence type="ECO:0000256" key="7">
    <source>
        <dbReference type="ARBA" id="ARBA00022771"/>
    </source>
</evidence>
<keyword evidence="6" id="KW-0479">Metal-binding</keyword>
<dbReference type="Proteomes" id="UP000011083">
    <property type="component" value="Unassembled WGS sequence"/>
</dbReference>
<dbReference type="Pfam" id="PF04560">
    <property type="entry name" value="RNA_pol_Rpb2_7"/>
    <property type="match status" value="1"/>
</dbReference>
<dbReference type="Gene3D" id="2.40.270.10">
    <property type="entry name" value="DNA-directed RNA polymerase, subunit 2, domain 6"/>
    <property type="match status" value="1"/>
</dbReference>
<evidence type="ECO:0000256" key="2">
    <source>
        <dbReference type="ARBA" id="ARBA00006835"/>
    </source>
</evidence>
<feature type="domain" description="RNA polymerase Rpb2" evidence="17">
    <location>
        <begin position="199"/>
        <end position="362"/>
    </location>
</feature>
<dbReference type="GO" id="GO:0032549">
    <property type="term" value="F:ribonucleoside binding"/>
    <property type="evidence" value="ECO:0007669"/>
    <property type="project" value="InterPro"/>
</dbReference>
<name>L8GRD1_ACACF</name>
<dbReference type="GO" id="GO:0005730">
    <property type="term" value="C:nucleolus"/>
    <property type="evidence" value="ECO:0007669"/>
    <property type="project" value="UniProtKB-SubCell"/>
</dbReference>
<feature type="domain" description="RNA polymerase Rpb2" evidence="19">
    <location>
        <begin position="453"/>
        <end position="517"/>
    </location>
</feature>
<dbReference type="InterPro" id="IPR037033">
    <property type="entry name" value="DNA-dir_RNAP_su2_hyb_sf"/>
</dbReference>
<dbReference type="Gene3D" id="3.90.1110.10">
    <property type="entry name" value="RNA polymerase Rpb2, domain 2"/>
    <property type="match status" value="1"/>
</dbReference>
<dbReference type="Gene3D" id="3.90.1100.10">
    <property type="match status" value="1"/>
</dbReference>
<dbReference type="InterPro" id="IPR014724">
    <property type="entry name" value="RNA_pol_RPB2_OB-fold"/>
</dbReference>
<evidence type="ECO:0000256" key="4">
    <source>
        <dbReference type="ARBA" id="ARBA00022679"/>
    </source>
</evidence>
<protein>
    <recommendedName>
        <fullName evidence="14">DNA-directed RNA polymerase subunit beta</fullName>
        <ecNumber evidence="14">2.7.7.6</ecNumber>
    </recommendedName>
</protein>
<dbReference type="PANTHER" id="PTHR20856">
    <property type="entry name" value="DNA-DIRECTED RNA POLYMERASE I SUBUNIT 2"/>
    <property type="match status" value="1"/>
</dbReference>
<dbReference type="OrthoDB" id="10248617at2759"/>
<dbReference type="STRING" id="1257118.L8GRD1"/>
<dbReference type="GO" id="GO:0006351">
    <property type="term" value="P:DNA-templated transcription"/>
    <property type="evidence" value="ECO:0007669"/>
    <property type="project" value="InterPro"/>
</dbReference>
<keyword evidence="8" id="KW-0862">Zinc</keyword>
<dbReference type="InterPro" id="IPR007641">
    <property type="entry name" value="RNA_pol_Rpb2_7"/>
</dbReference>
<evidence type="ECO:0000259" key="16">
    <source>
        <dbReference type="Pfam" id="PF04560"/>
    </source>
</evidence>
<dbReference type="FunFam" id="3.90.1800.10:FF:000004">
    <property type="entry name" value="DNA-directed RNA polymerase subunit beta"/>
    <property type="match status" value="1"/>
</dbReference>
<evidence type="ECO:0000256" key="12">
    <source>
        <dbReference type="ARBA" id="ARBA00047768"/>
    </source>
</evidence>
<evidence type="ECO:0000256" key="6">
    <source>
        <dbReference type="ARBA" id="ARBA00022723"/>
    </source>
</evidence>
<dbReference type="InterPro" id="IPR007644">
    <property type="entry name" value="RNA_pol_bsu_protrusion"/>
</dbReference>
<feature type="domain" description="DNA-directed RNA polymerase subunit 2 hybrid-binding" evidence="15">
    <location>
        <begin position="668"/>
        <end position="1044"/>
    </location>
</feature>
<keyword evidence="7" id="KW-0863">Zinc-finger</keyword>
<accession>L8GRD1</accession>
<evidence type="ECO:0000313" key="22">
    <source>
        <dbReference type="Proteomes" id="UP000011083"/>
    </source>
</evidence>
<evidence type="ECO:0000313" key="21">
    <source>
        <dbReference type="EMBL" id="ELR14681.1"/>
    </source>
</evidence>
<dbReference type="SUPFAM" id="SSF64484">
    <property type="entry name" value="beta and beta-prime subunits of DNA dependent RNA-polymerase"/>
    <property type="match status" value="1"/>
</dbReference>
<keyword evidence="4 14" id="KW-0808">Transferase</keyword>
<dbReference type="InterPro" id="IPR037034">
    <property type="entry name" value="RNA_pol_Rpb2_2_sf"/>
</dbReference>
<dbReference type="FunFam" id="2.40.270.10:FF:000011">
    <property type="entry name" value="DNA-directed RNA polymerase subunit beta"/>
    <property type="match status" value="1"/>
</dbReference>
<dbReference type="PROSITE" id="PS01166">
    <property type="entry name" value="RNA_POL_BETA"/>
    <property type="match status" value="1"/>
</dbReference>
<reference evidence="21 22" key="1">
    <citation type="journal article" date="2013" name="Genome Biol.">
        <title>Genome of Acanthamoeba castellanii highlights extensive lateral gene transfer and early evolution of tyrosine kinase signaling.</title>
        <authorList>
            <person name="Clarke M."/>
            <person name="Lohan A.J."/>
            <person name="Liu B."/>
            <person name="Lagkouvardos I."/>
            <person name="Roy S."/>
            <person name="Zafar N."/>
            <person name="Bertelli C."/>
            <person name="Schilde C."/>
            <person name="Kianianmomeni A."/>
            <person name="Burglin T.R."/>
            <person name="Frech C."/>
            <person name="Turcotte B."/>
            <person name="Kopec K.O."/>
            <person name="Synnott J.M."/>
            <person name="Choo C."/>
            <person name="Paponov I."/>
            <person name="Finkler A."/>
            <person name="Soon Heng Tan C."/>
            <person name="Hutchins A.P."/>
            <person name="Weinmeier T."/>
            <person name="Rattei T."/>
            <person name="Chu J.S."/>
            <person name="Gimenez G."/>
            <person name="Irimia M."/>
            <person name="Rigden D.J."/>
            <person name="Fitzpatrick D.A."/>
            <person name="Lorenzo-Morales J."/>
            <person name="Bateman A."/>
            <person name="Chiu C.H."/>
            <person name="Tang P."/>
            <person name="Hegemann P."/>
            <person name="Fromm H."/>
            <person name="Raoult D."/>
            <person name="Greub G."/>
            <person name="Miranda-Saavedra D."/>
            <person name="Chen N."/>
            <person name="Nash P."/>
            <person name="Ginger M.L."/>
            <person name="Horn M."/>
            <person name="Schaap P."/>
            <person name="Caler L."/>
            <person name="Loftus B."/>
        </authorList>
    </citation>
    <scope>NUCLEOTIDE SEQUENCE [LARGE SCALE GENOMIC DNA]</scope>
    <source>
        <strain evidence="21 22">Neff</strain>
    </source>
</reference>
<dbReference type="Gene3D" id="2.40.50.150">
    <property type="match status" value="1"/>
</dbReference>
<dbReference type="FunFam" id="3.90.1100.10:FF:000016">
    <property type="entry name" value="DNA-directed RNA polymerase subunit beta"/>
    <property type="match status" value="1"/>
</dbReference>
<dbReference type="FunFam" id="3.90.1100.10:FF:000008">
    <property type="entry name" value="DNA-directed RNA polymerase subunit beta"/>
    <property type="match status" value="1"/>
</dbReference>
<evidence type="ECO:0000259" key="15">
    <source>
        <dbReference type="Pfam" id="PF00562"/>
    </source>
</evidence>
<dbReference type="Pfam" id="PF04563">
    <property type="entry name" value="RNA_pol_Rpb2_1"/>
    <property type="match status" value="1"/>
</dbReference>
<dbReference type="InterPro" id="IPR007645">
    <property type="entry name" value="RNA_pol_Rpb2_3"/>
</dbReference>
<comment type="function">
    <text evidence="11">DNA-dependent RNA polymerase catalyzes the transcription of DNA into RNA using the four ribonucleoside triphosphates as substrates. Second largest core component of RNA polymerase I which synthesizes ribosomal RNA precursors. Proposed to contribute to the polymerase catalytic activity and forms the polymerase active center together with the largest subunit. Pol I is composed of mobile elements and RPA2 is part of the core element with the central large cleft and probably a clamp element that moves to open and close the cleft.</text>
</comment>
<evidence type="ECO:0000256" key="13">
    <source>
        <dbReference type="RuleBase" id="RU000434"/>
    </source>
</evidence>
<dbReference type="Pfam" id="PF00562">
    <property type="entry name" value="RNA_pol_Rpb2_6"/>
    <property type="match status" value="1"/>
</dbReference>
<dbReference type="EMBL" id="KB008047">
    <property type="protein sequence ID" value="ELR14681.1"/>
    <property type="molecule type" value="Genomic_DNA"/>
</dbReference>
<evidence type="ECO:0000259" key="20">
    <source>
        <dbReference type="Pfam" id="PF06883"/>
    </source>
</evidence>
<keyword evidence="5 14" id="KW-0548">Nucleotidyltransferase</keyword>
<comment type="subcellular location">
    <subcellularLocation>
        <location evidence="1">Nucleus</location>
        <location evidence="1">Nucleolus</location>
    </subcellularLocation>
</comment>
<evidence type="ECO:0000256" key="3">
    <source>
        <dbReference type="ARBA" id="ARBA00022478"/>
    </source>
</evidence>
<comment type="catalytic activity">
    <reaction evidence="12">
        <text>RNA(n) + a ribonucleoside 5'-triphosphate = RNA(n+1) + diphosphate</text>
        <dbReference type="Rhea" id="RHEA:21248"/>
        <dbReference type="Rhea" id="RHEA-COMP:14527"/>
        <dbReference type="Rhea" id="RHEA-COMP:17342"/>
        <dbReference type="ChEBI" id="CHEBI:33019"/>
        <dbReference type="ChEBI" id="CHEBI:61557"/>
        <dbReference type="ChEBI" id="CHEBI:140395"/>
        <dbReference type="EC" id="2.7.7.6"/>
    </reaction>
    <physiologicalReaction direction="left-to-right" evidence="12">
        <dbReference type="Rhea" id="RHEA:21249"/>
    </physiologicalReaction>
</comment>
<keyword evidence="22" id="KW-1185">Reference proteome</keyword>
<evidence type="ECO:0000256" key="1">
    <source>
        <dbReference type="ARBA" id="ARBA00004604"/>
    </source>
</evidence>
<dbReference type="Pfam" id="PF04565">
    <property type="entry name" value="RNA_pol_Rpb2_3"/>
    <property type="match status" value="1"/>
</dbReference>
<dbReference type="InterPro" id="IPR007120">
    <property type="entry name" value="DNA-dir_RNAP_su2_dom"/>
</dbReference>
<dbReference type="InterPro" id="IPR007121">
    <property type="entry name" value="RNA_pol_bsu_CS"/>
</dbReference>
<dbReference type="VEuPathDB" id="AmoebaDB:ACA1_125550"/>
<evidence type="ECO:0000256" key="11">
    <source>
        <dbReference type="ARBA" id="ARBA00025539"/>
    </source>
</evidence>
<dbReference type="InterPro" id="IPR009674">
    <property type="entry name" value="Rpa2_dom_4"/>
</dbReference>
<dbReference type="EC" id="2.7.7.6" evidence="14"/>
<dbReference type="Pfam" id="PF06883">
    <property type="entry name" value="RNA_pol_Rpa2_4"/>
    <property type="match status" value="1"/>
</dbReference>
<dbReference type="GeneID" id="14915270"/>
<organism evidence="21 22">
    <name type="scientific">Acanthamoeba castellanii (strain ATCC 30010 / Neff)</name>
    <dbReference type="NCBI Taxonomy" id="1257118"/>
    <lineage>
        <taxon>Eukaryota</taxon>
        <taxon>Amoebozoa</taxon>
        <taxon>Discosea</taxon>
        <taxon>Longamoebia</taxon>
        <taxon>Centramoebida</taxon>
        <taxon>Acanthamoebidae</taxon>
        <taxon>Acanthamoeba</taxon>
    </lineage>
</organism>
<keyword evidence="3 14" id="KW-0240">DNA-directed RNA polymerase</keyword>
<dbReference type="Pfam" id="PF04561">
    <property type="entry name" value="RNA_pol_Rpb2_2"/>
    <property type="match status" value="1"/>
</dbReference>
<dbReference type="GO" id="GO:0003677">
    <property type="term" value="F:DNA binding"/>
    <property type="evidence" value="ECO:0007669"/>
    <property type="project" value="InterPro"/>
</dbReference>
<evidence type="ECO:0000259" key="17">
    <source>
        <dbReference type="Pfam" id="PF04561"/>
    </source>
</evidence>
<proteinExistence type="inferred from homology"/>
<evidence type="ECO:0000256" key="14">
    <source>
        <dbReference type="RuleBase" id="RU363031"/>
    </source>
</evidence>
<sequence>MAARKTSSSSNGSSPMLRDVFGVREKLNPKMQDMTRPQIESFNFAMQDGLQLAVQDLLKEEFQVAKGGPAVKLWYEDFQIAKPSRDNLDEKLYPNECREGGFTYNGLCVATIGYKVGEKVGRLQRTMGKIPLMVKSNKCHLDGMSPAELVKAREEGTELGGYFIINGLEKLIRLICMPKRNFRPSWAGKGNYYTQHGVQIRSVRKDQSNQNMTLHYLSNGSCSLRISVFKQEYFIPGILILKALISTTDREIYNSLVRGDVENTFLTDRVEVILREAKSYENMETKEQCLAYLGSSFRIALRVPERMTDIEVGQFLLDRYIFVHLNPQKNKQKFDLLAFMIRKLYSLASGEIGPDNADSPMNFELLLPGHVYLMFLKEKMQEWLVGVKLILNKLHAMPSAKAGLTWESDPEGYLRKAMEKNFDLGKKVDYFLATGNLISSTGMGLMQLNGYVVVAEKLNWLRYFSHFRCVHRGAFFATMKTTAVRKLMPESWGFFCPVHTPDGAPCGLINHLTAVCRLITHQADTRRMASLLVSLGVSPASQSILFPSDQYLDVFLDGELMGFIPHAAAPQLVEKLRYLKVKKLEDIPWTLELGLVPAGVSKQYPGLYMWTTPSRMMRPVKYLATGDIEYIGSFEQVYMNIAVLDEDRKDKDIFTHQEIRPMNMLSVVAGLTPFCDMNQSPRNMYQCQMAKQSIATPCHSFQHRTDNKIYRIQNPQAPVSRTNVYDEYELDDYPIGANAIVAVLSYTGYDMEDAMIINKAAYQRGFGHASVYKNELVDFARKEKKGDAPKYIANPLVEDKDQQAMDEDGMQPAKKRFCEELEEDGLPAPGTRLEAGSPFYVTVDGGTGKPHLHRYKSKEEAVVDEVRVVGTSSKGLIQRVSIKLRLNRNPVIGDKFASRHGQKGVMSQLWPQENMPFSESGMSPDVIINPHAFPSRMTIAMLIESMASKSGALHGMFQDATPFRFDEKHTAVDYFGQQLLAAGYNYYGNEPMYSGILGCELRADIYLGVVYYQRLRHMVKDKYQVRSTGPVHQLTQQPIKGRQKGGGIRFGEMERDCLLAHGTSFLLQDRLFKCSDYSRSWACKGCGSIISPVNTKDRKVMCTFCESKDGVTAITIPYVFRYLVNELAAMNIRITMNIQ</sequence>
<evidence type="ECO:0000259" key="19">
    <source>
        <dbReference type="Pfam" id="PF04565"/>
    </source>
</evidence>
<dbReference type="CDD" id="cd00653">
    <property type="entry name" value="RNA_pol_B_RPB2"/>
    <property type="match status" value="1"/>
</dbReference>
<feature type="domain" description="RNA polymerase Rpb2" evidence="16">
    <location>
        <begin position="1046"/>
        <end position="1137"/>
    </location>
</feature>
<dbReference type="KEGG" id="acan:ACA1_125550"/>
<dbReference type="InterPro" id="IPR007642">
    <property type="entry name" value="RNA_pol_Rpb2_2"/>
</dbReference>
<dbReference type="OMA" id="FFGVVHY"/>
<dbReference type="RefSeq" id="XP_004336694.1">
    <property type="nucleotide sequence ID" value="XM_004336646.1"/>
</dbReference>
<dbReference type="InterPro" id="IPR015712">
    <property type="entry name" value="DNA-dir_RNA_pol_su2"/>
</dbReference>
<keyword evidence="10" id="KW-0539">Nucleus</keyword>
<evidence type="ECO:0000259" key="18">
    <source>
        <dbReference type="Pfam" id="PF04563"/>
    </source>
</evidence>
<feature type="domain" description="RNA polymerase beta subunit protrusion" evidence="18">
    <location>
        <begin position="34"/>
        <end position="394"/>
    </location>
</feature>
<dbReference type="GO" id="GO:0008270">
    <property type="term" value="F:zinc ion binding"/>
    <property type="evidence" value="ECO:0007669"/>
    <property type="project" value="UniProtKB-KW"/>
</dbReference>
<dbReference type="AlphaFoldDB" id="L8GRD1"/>
<comment type="similarity">
    <text evidence="2 13">Belongs to the RNA polymerase beta chain family.</text>
</comment>
<keyword evidence="9 14" id="KW-0804">Transcription</keyword>
<evidence type="ECO:0000256" key="5">
    <source>
        <dbReference type="ARBA" id="ARBA00022695"/>
    </source>
</evidence>
<dbReference type="FunFam" id="3.90.1110.10:FF:000007">
    <property type="entry name" value="DNA-directed RNA polymerase subunit beta"/>
    <property type="match status" value="1"/>
</dbReference>